<gene>
    <name evidence="1" type="ORF">CPSG_06586</name>
</gene>
<dbReference type="OMA" id="WEPMAPF"/>
<dbReference type="PANTHER" id="PTHR28060">
    <property type="entry name" value="ATP SYNTHASE SUBUNIT J, MITOCHONDRIAL"/>
    <property type="match status" value="1"/>
</dbReference>
<evidence type="ECO:0000313" key="2">
    <source>
        <dbReference type="Proteomes" id="UP000002497"/>
    </source>
</evidence>
<dbReference type="InterPro" id="IPR006995">
    <property type="entry name" value="ATP_synth_F0_jsu"/>
</dbReference>
<dbReference type="GO" id="GO:0046933">
    <property type="term" value="F:proton-transporting ATP synthase activity, rotational mechanism"/>
    <property type="evidence" value="ECO:0007669"/>
    <property type="project" value="TreeGrafter"/>
</dbReference>
<dbReference type="eggNOG" id="ENOG502SC94">
    <property type="taxonomic scope" value="Eukaryota"/>
</dbReference>
<reference evidence="2" key="2">
    <citation type="submission" date="2010-03" db="EMBL/GenBank/DDBJ databases">
        <title>The genome sequence of Coccidioides posadasii strain Silveira.</title>
        <authorList>
            <consortium name="The Broad Institute Genome Sequencing Center for Infectious Disease"/>
            <person name="Neafsey D."/>
            <person name="Orbach M."/>
            <person name="Henn M.R."/>
            <person name="Cole G.T."/>
            <person name="Galgiani J."/>
            <person name="Gardner M.J."/>
            <person name="Kirkland T.N."/>
            <person name="Taylor J.W."/>
            <person name="Young S.K."/>
            <person name="Zeng Q."/>
            <person name="Koehrsen M."/>
            <person name="Alvarado L."/>
            <person name="Berlin A."/>
            <person name="Borenstein D."/>
            <person name="Chapman S.B."/>
            <person name="Chen Z."/>
            <person name="Engels R."/>
            <person name="Freedman E."/>
            <person name="Gellesch M."/>
            <person name="Goldberg J."/>
            <person name="Griggs A."/>
            <person name="Gujja S."/>
            <person name="Heilman E."/>
            <person name="Heiman D."/>
            <person name="Howarth C."/>
            <person name="Jen D."/>
            <person name="Larson L."/>
            <person name="Mehta T."/>
            <person name="Neiman D."/>
            <person name="Park D."/>
            <person name="Pearson M."/>
            <person name="Richards J."/>
            <person name="Roberts A."/>
            <person name="Saif S."/>
            <person name="Shea T."/>
            <person name="Shenoy N."/>
            <person name="Sisk P."/>
            <person name="Stolte C."/>
            <person name="Sykes S."/>
            <person name="Walk T."/>
            <person name="White J."/>
            <person name="Yandava C."/>
            <person name="Haas B."/>
            <person name="Nusbaum C."/>
            <person name="Birren B."/>
        </authorList>
    </citation>
    <scope>NUCLEOTIDE SEQUENCE [LARGE SCALE GENOMIC DNA]</scope>
    <source>
        <strain evidence="2">RMSCC 757 / Silveira</strain>
    </source>
</reference>
<proteinExistence type="predicted"/>
<feature type="non-terminal residue" evidence="1">
    <location>
        <position position="1"/>
    </location>
</feature>
<name>E9D9P6_COCPS</name>
<dbReference type="HOGENOM" id="CLU_174950_1_0_1"/>
<organism evidence="2">
    <name type="scientific">Coccidioides posadasii (strain RMSCC 757 / Silveira)</name>
    <name type="common">Valley fever fungus</name>
    <dbReference type="NCBI Taxonomy" id="443226"/>
    <lineage>
        <taxon>Eukaryota</taxon>
        <taxon>Fungi</taxon>
        <taxon>Dikarya</taxon>
        <taxon>Ascomycota</taxon>
        <taxon>Pezizomycotina</taxon>
        <taxon>Eurotiomycetes</taxon>
        <taxon>Eurotiomycetidae</taxon>
        <taxon>Onygenales</taxon>
        <taxon>Onygenaceae</taxon>
        <taxon>Coccidioides</taxon>
    </lineage>
</organism>
<dbReference type="OrthoDB" id="5520611at2759"/>
<dbReference type="VEuPathDB" id="FungiDB:CPSG_06586"/>
<dbReference type="AlphaFoldDB" id="E9D9P6"/>
<keyword evidence="2" id="KW-1185">Reference proteome</keyword>
<evidence type="ECO:0000313" key="1">
    <source>
        <dbReference type="EMBL" id="EFW16627.1"/>
    </source>
</evidence>
<reference evidence="2" key="1">
    <citation type="journal article" date="2010" name="Genome Res.">
        <title>Population genomic sequencing of Coccidioides fungi reveals recent hybridization and transposon control.</title>
        <authorList>
            <person name="Neafsey D.E."/>
            <person name="Barker B.M."/>
            <person name="Sharpton T.J."/>
            <person name="Stajich J.E."/>
            <person name="Park D.J."/>
            <person name="Whiston E."/>
            <person name="Hung C.-Y."/>
            <person name="McMahan C."/>
            <person name="White J."/>
            <person name="Sykes S."/>
            <person name="Heiman D."/>
            <person name="Young S."/>
            <person name="Zeng Q."/>
            <person name="Abouelleil A."/>
            <person name="Aftuck L."/>
            <person name="Bessette D."/>
            <person name="Brown A."/>
            <person name="FitzGerald M."/>
            <person name="Lui A."/>
            <person name="Macdonald J.P."/>
            <person name="Priest M."/>
            <person name="Orbach M.J."/>
            <person name="Galgiani J.N."/>
            <person name="Kirkland T.N."/>
            <person name="Cole G.T."/>
            <person name="Birren B.W."/>
            <person name="Henn M.R."/>
            <person name="Taylor J.W."/>
            <person name="Rounsley S.D."/>
        </authorList>
    </citation>
    <scope>NUCLEOTIDE SEQUENCE [LARGE SCALE GENOMIC DNA]</scope>
    <source>
        <strain evidence="2">RMSCC 757 / Silveira</strain>
    </source>
</reference>
<accession>E9D9P6</accession>
<dbReference type="EMBL" id="GL636496">
    <property type="protein sequence ID" value="EFW16627.1"/>
    <property type="molecule type" value="Genomic_DNA"/>
</dbReference>
<sequence length="69" mass="7841">RSRYPTQQQNALSLEEYPVPIARPLAPFIAASFVILYGVNSLQNAMVNSEEFRNDPRNPNRRVSAAEKH</sequence>
<protein>
    <submittedName>
        <fullName evidence="1">Uncharacterized protein</fullName>
    </submittedName>
</protein>
<dbReference type="VEuPathDB" id="FungiDB:D8B26_001379"/>
<dbReference type="GO" id="GO:0045259">
    <property type="term" value="C:proton-transporting ATP synthase complex"/>
    <property type="evidence" value="ECO:0007669"/>
    <property type="project" value="InterPro"/>
</dbReference>
<dbReference type="Proteomes" id="UP000002497">
    <property type="component" value="Unassembled WGS sequence"/>
</dbReference>
<dbReference type="STRING" id="443226.E9D9P6"/>
<dbReference type="Pfam" id="PF04911">
    <property type="entry name" value="ATP-synt_J"/>
    <property type="match status" value="1"/>
</dbReference>
<dbReference type="PANTHER" id="PTHR28060:SF1">
    <property type="entry name" value="ATP SYNTHASE SUBUNIT J, MITOCHONDRIAL"/>
    <property type="match status" value="1"/>
</dbReference>